<protein>
    <submittedName>
        <fullName evidence="1">Uncharacterized protein</fullName>
    </submittedName>
</protein>
<name>A0A7C9A2Q1_OPUST</name>
<evidence type="ECO:0000313" key="1">
    <source>
        <dbReference type="EMBL" id="MBA4656073.1"/>
    </source>
</evidence>
<dbReference type="EMBL" id="GISG01190539">
    <property type="protein sequence ID" value="MBA4656073.1"/>
    <property type="molecule type" value="Transcribed_RNA"/>
</dbReference>
<dbReference type="AlphaFoldDB" id="A0A7C9A2Q1"/>
<organism evidence="1">
    <name type="scientific">Opuntia streptacantha</name>
    <name type="common">Prickly pear cactus</name>
    <name type="synonym">Opuntia cardona</name>
    <dbReference type="NCBI Taxonomy" id="393608"/>
    <lineage>
        <taxon>Eukaryota</taxon>
        <taxon>Viridiplantae</taxon>
        <taxon>Streptophyta</taxon>
        <taxon>Embryophyta</taxon>
        <taxon>Tracheophyta</taxon>
        <taxon>Spermatophyta</taxon>
        <taxon>Magnoliopsida</taxon>
        <taxon>eudicotyledons</taxon>
        <taxon>Gunneridae</taxon>
        <taxon>Pentapetalae</taxon>
        <taxon>Caryophyllales</taxon>
        <taxon>Cactineae</taxon>
        <taxon>Cactaceae</taxon>
        <taxon>Opuntioideae</taxon>
        <taxon>Opuntia</taxon>
    </lineage>
</organism>
<accession>A0A7C9A2Q1</accession>
<reference evidence="1" key="2">
    <citation type="submission" date="2020-07" db="EMBL/GenBank/DDBJ databases">
        <authorList>
            <person name="Vera ALvarez R."/>
            <person name="Arias-Moreno D.M."/>
            <person name="Jimenez-Jacinto V."/>
            <person name="Jimenez-Bremont J.F."/>
            <person name="Swaminathan K."/>
            <person name="Moose S.P."/>
            <person name="Guerrero-Gonzalez M.L."/>
            <person name="Marino-Ramirez L."/>
            <person name="Landsman D."/>
            <person name="Rodriguez-Kessler M."/>
            <person name="Delgado-Sanchez P."/>
        </authorList>
    </citation>
    <scope>NUCLEOTIDE SEQUENCE</scope>
    <source>
        <tissue evidence="1">Cladode</tissue>
    </source>
</reference>
<proteinExistence type="predicted"/>
<sequence length="144" mass="16638">MQVISIKVTQPNKLIKASSNRKSQLTIEETSIKEMFAAYRKFPSTISSFVDLDQGKVSPKGLRVHIHSQYEVRKRPSSHKCSYIHVNAKPSQKPWQNQFLRQNRYNVITTTMNACSTAQEALKPVAFGMRNPFRNQFNADFDRF</sequence>
<reference evidence="1" key="1">
    <citation type="journal article" date="2013" name="J. Plant Res.">
        <title>Effect of fungi and light on seed germination of three Opuntia species from semiarid lands of central Mexico.</title>
        <authorList>
            <person name="Delgado-Sanchez P."/>
            <person name="Jimenez-Bremont J.F."/>
            <person name="Guerrero-Gonzalez Mde L."/>
            <person name="Flores J."/>
        </authorList>
    </citation>
    <scope>NUCLEOTIDE SEQUENCE</scope>
    <source>
        <tissue evidence="1">Cladode</tissue>
    </source>
</reference>